<proteinExistence type="predicted"/>
<sequence length="326" mass="37211">MKKILILLLLISLLVLAALWPVPENFTVNHNSTSQHASQDTQDNPSKDNSVQLTPTSQEINATDDESGLKGISEKLPSNVCKEQLAEQYPELDKQLNQTIQDFYLSEDELAGEGVYQGMPFETLKTLADSNDAKAMIIYGSEKIWFSALGVRLSGPDSRYRSSEQTKDIVNNHKVDLDGINEGESYLYNAAIFGKVGAIFEMTLLLDMAAKRLDAKSGNQKVIQELIAKSLAYEKLQRDIHQSDPALKSMFLDSVSWRNSIQRLYADRKDYDEIKKQIESDAEILYQELKKRWEHDREYYGFDIYPDYLQGDLEEYANAYLECHLR</sequence>
<evidence type="ECO:0000256" key="2">
    <source>
        <dbReference type="SAM" id="SignalP"/>
    </source>
</evidence>
<keyword evidence="4" id="KW-1185">Reference proteome</keyword>
<feature type="signal peptide" evidence="2">
    <location>
        <begin position="1"/>
        <end position="17"/>
    </location>
</feature>
<accession>A0ABZ0X3I1</accession>
<feature type="chain" id="PRO_5045898854" evidence="2">
    <location>
        <begin position="18"/>
        <end position="326"/>
    </location>
</feature>
<evidence type="ECO:0000313" key="3">
    <source>
        <dbReference type="EMBL" id="WQG85123.1"/>
    </source>
</evidence>
<feature type="compositionally biased region" description="Polar residues" evidence="1">
    <location>
        <begin position="31"/>
        <end position="61"/>
    </location>
</feature>
<evidence type="ECO:0000313" key="4">
    <source>
        <dbReference type="Proteomes" id="UP001324185"/>
    </source>
</evidence>
<dbReference type="EMBL" id="CP140158">
    <property type="protein sequence ID" value="WQG85123.1"/>
    <property type="molecule type" value="Genomic_DNA"/>
</dbReference>
<protein>
    <submittedName>
        <fullName evidence="3">Uncharacterized protein</fullName>
    </submittedName>
</protein>
<organism evidence="3 4">
    <name type="scientific">Kangiella aquimarina</name>
    <dbReference type="NCBI Taxonomy" id="261965"/>
    <lineage>
        <taxon>Bacteria</taxon>
        <taxon>Pseudomonadati</taxon>
        <taxon>Pseudomonadota</taxon>
        <taxon>Gammaproteobacteria</taxon>
        <taxon>Kangiellales</taxon>
        <taxon>Kangiellaceae</taxon>
        <taxon>Kangiella</taxon>
    </lineage>
</organism>
<keyword evidence="2" id="KW-0732">Signal</keyword>
<name>A0ABZ0X3I1_9GAMM</name>
<dbReference type="RefSeq" id="WP_018625253.1">
    <property type="nucleotide sequence ID" value="NZ_CP140158.1"/>
</dbReference>
<reference evidence="3 4" key="1">
    <citation type="submission" date="2023-11" db="EMBL/GenBank/DDBJ databases">
        <title>MicrobeMod: A computational toolkit for identifying prokaryotic methylation and restriction-modification with nanopore sequencing.</title>
        <authorList>
            <person name="Crits-Christoph A."/>
            <person name="Kang S.C."/>
            <person name="Lee H."/>
            <person name="Ostrov N."/>
        </authorList>
    </citation>
    <scope>NUCLEOTIDE SEQUENCE [LARGE SCALE GENOMIC DNA]</scope>
    <source>
        <strain evidence="3 4">DSMZ 16071</strain>
    </source>
</reference>
<feature type="region of interest" description="Disordered" evidence="1">
    <location>
        <begin position="31"/>
        <end position="73"/>
    </location>
</feature>
<gene>
    <name evidence="3" type="ORF">SR900_11695</name>
</gene>
<evidence type="ECO:0000256" key="1">
    <source>
        <dbReference type="SAM" id="MobiDB-lite"/>
    </source>
</evidence>
<dbReference type="Proteomes" id="UP001324185">
    <property type="component" value="Chromosome"/>
</dbReference>